<dbReference type="Proteomes" id="UP000799438">
    <property type="component" value="Unassembled WGS sequence"/>
</dbReference>
<proteinExistence type="predicted"/>
<dbReference type="RefSeq" id="XP_033392155.1">
    <property type="nucleotide sequence ID" value="XM_033535283.1"/>
</dbReference>
<dbReference type="PANTHER" id="PTHR10039">
    <property type="entry name" value="AMELOGENIN"/>
    <property type="match status" value="1"/>
</dbReference>
<keyword evidence="1" id="KW-0677">Repeat</keyword>
<evidence type="ECO:0000313" key="3">
    <source>
        <dbReference type="EMBL" id="KAF2136437.1"/>
    </source>
</evidence>
<reference evidence="3" key="1">
    <citation type="journal article" date="2020" name="Stud. Mycol.">
        <title>101 Dothideomycetes genomes: a test case for predicting lifestyles and emergence of pathogens.</title>
        <authorList>
            <person name="Haridas S."/>
            <person name="Albert R."/>
            <person name="Binder M."/>
            <person name="Bloem J."/>
            <person name="Labutti K."/>
            <person name="Salamov A."/>
            <person name="Andreopoulos B."/>
            <person name="Baker S."/>
            <person name="Barry K."/>
            <person name="Bills G."/>
            <person name="Bluhm B."/>
            <person name="Cannon C."/>
            <person name="Castanera R."/>
            <person name="Culley D."/>
            <person name="Daum C."/>
            <person name="Ezra D."/>
            <person name="Gonzalez J."/>
            <person name="Henrissat B."/>
            <person name="Kuo A."/>
            <person name="Liang C."/>
            <person name="Lipzen A."/>
            <person name="Lutzoni F."/>
            <person name="Magnuson J."/>
            <person name="Mondo S."/>
            <person name="Nolan M."/>
            <person name="Ohm R."/>
            <person name="Pangilinan J."/>
            <person name="Park H.-J."/>
            <person name="Ramirez L."/>
            <person name="Alfaro M."/>
            <person name="Sun H."/>
            <person name="Tritt A."/>
            <person name="Yoshinaga Y."/>
            <person name="Zwiers L.-H."/>
            <person name="Turgeon B."/>
            <person name="Goodwin S."/>
            <person name="Spatafora J."/>
            <person name="Crous P."/>
            <person name="Grigoriev I."/>
        </authorList>
    </citation>
    <scope>NUCLEOTIDE SEQUENCE</scope>
    <source>
        <strain evidence="3">CBS 121167</strain>
    </source>
</reference>
<dbReference type="PANTHER" id="PTHR10039:SF16">
    <property type="entry name" value="GPI INOSITOL-DEACYLASE"/>
    <property type="match status" value="1"/>
</dbReference>
<gene>
    <name evidence="3" type="ORF">K452DRAFT_130458</name>
</gene>
<evidence type="ECO:0000313" key="4">
    <source>
        <dbReference type="Proteomes" id="UP000799438"/>
    </source>
</evidence>
<dbReference type="GeneID" id="54292777"/>
<dbReference type="InterPro" id="IPR056884">
    <property type="entry name" value="NPHP3-like_N"/>
</dbReference>
<keyword evidence="4" id="KW-1185">Reference proteome</keyword>
<dbReference type="OrthoDB" id="4772757at2759"/>
<dbReference type="Pfam" id="PF24883">
    <property type="entry name" value="NPHP3_N"/>
    <property type="match status" value="1"/>
</dbReference>
<dbReference type="SUPFAM" id="SSF52540">
    <property type="entry name" value="P-loop containing nucleoside triphosphate hydrolases"/>
    <property type="match status" value="1"/>
</dbReference>
<evidence type="ECO:0000259" key="2">
    <source>
        <dbReference type="Pfam" id="PF24883"/>
    </source>
</evidence>
<organism evidence="3 4">
    <name type="scientific">Aplosporella prunicola CBS 121167</name>
    <dbReference type="NCBI Taxonomy" id="1176127"/>
    <lineage>
        <taxon>Eukaryota</taxon>
        <taxon>Fungi</taxon>
        <taxon>Dikarya</taxon>
        <taxon>Ascomycota</taxon>
        <taxon>Pezizomycotina</taxon>
        <taxon>Dothideomycetes</taxon>
        <taxon>Dothideomycetes incertae sedis</taxon>
        <taxon>Botryosphaeriales</taxon>
        <taxon>Aplosporellaceae</taxon>
        <taxon>Aplosporella</taxon>
    </lineage>
</organism>
<dbReference type="Gene3D" id="3.40.50.300">
    <property type="entry name" value="P-loop containing nucleotide triphosphate hydrolases"/>
    <property type="match status" value="1"/>
</dbReference>
<evidence type="ECO:0000256" key="1">
    <source>
        <dbReference type="ARBA" id="ARBA00022737"/>
    </source>
</evidence>
<name>A0A6A6B077_9PEZI</name>
<protein>
    <recommendedName>
        <fullName evidence="2">Nephrocystin 3-like N-terminal domain-containing protein</fullName>
    </recommendedName>
</protein>
<dbReference type="EMBL" id="ML995521">
    <property type="protein sequence ID" value="KAF2136437.1"/>
    <property type="molecule type" value="Genomic_DNA"/>
</dbReference>
<feature type="domain" description="Nephrocystin 3-like N-terminal" evidence="2">
    <location>
        <begin position="59"/>
        <end position="149"/>
    </location>
</feature>
<sequence length="157" mass="18249">MPRNHGDVSFTQSDVTGTATGIIYGDVNYIHNEGNAALTVNETSEERQKELEARWKESGTCEWLKETKQEFSTWINMENKYCFLWIHGLRGCGKTTLMSRVIAHVREQRCNTDPENIHLLFFYIGYGNDSQKKNTYRNMLMAFWDQAVKERVERVSG</sequence>
<dbReference type="InterPro" id="IPR027417">
    <property type="entry name" value="P-loop_NTPase"/>
</dbReference>
<accession>A0A6A6B077</accession>
<dbReference type="AlphaFoldDB" id="A0A6A6B077"/>